<protein>
    <recommendedName>
        <fullName evidence="3">D-xylose 1-dehydrogenase (NADP(+), D-xylono-1,5-lactone-forming)</fullName>
        <ecNumber evidence="3">1.1.1.179</ecNumber>
    </recommendedName>
    <alternativeName>
        <fullName evidence="4">D-xylose-NADP dehydrogenase</fullName>
    </alternativeName>
</protein>
<dbReference type="Gene3D" id="3.40.50.720">
    <property type="entry name" value="NAD(P)-binding Rossmann-like Domain"/>
    <property type="match status" value="1"/>
</dbReference>
<reference evidence="10" key="3">
    <citation type="submission" date="2025-04" db="UniProtKB">
        <authorList>
            <consortium name="RefSeq"/>
        </authorList>
    </citation>
    <scope>IDENTIFICATION</scope>
    <source>
        <strain evidence="10">CBS 781.70</strain>
    </source>
</reference>
<evidence type="ECO:0000313" key="8">
    <source>
        <dbReference type="EMBL" id="KAF1811044.1"/>
    </source>
</evidence>
<accession>A0A6G1FZ28</accession>
<name>A0A6G1FZ28_9PEZI</name>
<dbReference type="GO" id="GO:0000166">
    <property type="term" value="F:nucleotide binding"/>
    <property type="evidence" value="ECO:0007669"/>
    <property type="project" value="InterPro"/>
</dbReference>
<evidence type="ECO:0000259" key="7">
    <source>
        <dbReference type="Pfam" id="PF22725"/>
    </source>
</evidence>
<dbReference type="InterPro" id="IPR055170">
    <property type="entry name" value="GFO_IDH_MocA-like_dom"/>
</dbReference>
<dbReference type="InterPro" id="IPR036291">
    <property type="entry name" value="NAD(P)-bd_dom_sf"/>
</dbReference>
<evidence type="ECO:0000313" key="10">
    <source>
        <dbReference type="RefSeq" id="XP_033532675.1"/>
    </source>
</evidence>
<dbReference type="Pfam" id="PF01408">
    <property type="entry name" value="GFO_IDH_MocA"/>
    <property type="match status" value="1"/>
</dbReference>
<dbReference type="EC" id="1.1.1.179" evidence="3"/>
<dbReference type="PANTHER" id="PTHR22604:SF115">
    <property type="entry name" value="DIHYDRODIOL DEHYDROGENASE, PUTATIVE (AFU_ORTHOLOGUE AFUA_1G07520)-RELATED"/>
    <property type="match status" value="1"/>
</dbReference>
<evidence type="ECO:0000256" key="4">
    <source>
        <dbReference type="ARBA" id="ARBA00042988"/>
    </source>
</evidence>
<gene>
    <name evidence="8 10" type="ORF">P152DRAFT_483368</name>
</gene>
<evidence type="ECO:0000256" key="3">
    <source>
        <dbReference type="ARBA" id="ARBA00038984"/>
    </source>
</evidence>
<dbReference type="GeneID" id="54422509"/>
<proteinExistence type="inferred from homology"/>
<dbReference type="SUPFAM" id="SSF51735">
    <property type="entry name" value="NAD(P)-binding Rossmann-fold domains"/>
    <property type="match status" value="1"/>
</dbReference>
<comment type="similarity">
    <text evidence="1">Belongs to the Gfo/Idh/MocA family.</text>
</comment>
<dbReference type="InterPro" id="IPR050984">
    <property type="entry name" value="Gfo/Idh/MocA_domain"/>
</dbReference>
<dbReference type="Pfam" id="PF22725">
    <property type="entry name" value="GFO_IDH_MocA_C3"/>
    <property type="match status" value="1"/>
</dbReference>
<dbReference type="InterPro" id="IPR000683">
    <property type="entry name" value="Gfo/Idh/MocA-like_OxRdtase_N"/>
</dbReference>
<reference evidence="8 10" key="1">
    <citation type="submission" date="2020-01" db="EMBL/GenBank/DDBJ databases">
        <authorList>
            <consortium name="DOE Joint Genome Institute"/>
            <person name="Haridas S."/>
            <person name="Albert R."/>
            <person name="Binder M."/>
            <person name="Bloem J."/>
            <person name="Labutti K."/>
            <person name="Salamov A."/>
            <person name="Andreopoulos B."/>
            <person name="Baker S.E."/>
            <person name="Barry K."/>
            <person name="Bills G."/>
            <person name="Bluhm B.H."/>
            <person name="Cannon C."/>
            <person name="Castanera R."/>
            <person name="Culley D.E."/>
            <person name="Daum C."/>
            <person name="Ezra D."/>
            <person name="Gonzalez J.B."/>
            <person name="Henrissat B."/>
            <person name="Kuo A."/>
            <person name="Liang C."/>
            <person name="Lipzen A."/>
            <person name="Lutzoni F."/>
            <person name="Magnuson J."/>
            <person name="Mondo S."/>
            <person name="Nolan M."/>
            <person name="Ohm R."/>
            <person name="Pangilinan J."/>
            <person name="Park H.-J."/>
            <person name="Ramirez L."/>
            <person name="Alfaro M."/>
            <person name="Sun H."/>
            <person name="Tritt A."/>
            <person name="Yoshinaga Y."/>
            <person name="Zwiers L.-H."/>
            <person name="Turgeon B.G."/>
            <person name="Goodwin S.B."/>
            <person name="Spatafora J.W."/>
            <person name="Crous P.W."/>
            <person name="Grigoriev I.V."/>
        </authorList>
    </citation>
    <scope>NUCLEOTIDE SEQUENCE</scope>
    <source>
        <strain evidence="8 10">CBS 781.70</strain>
    </source>
</reference>
<dbReference type="RefSeq" id="XP_033532675.1">
    <property type="nucleotide sequence ID" value="XM_033681939.1"/>
</dbReference>
<keyword evidence="2" id="KW-0560">Oxidoreductase</keyword>
<dbReference type="PANTHER" id="PTHR22604">
    <property type="entry name" value="OXIDOREDUCTASES"/>
    <property type="match status" value="1"/>
</dbReference>
<dbReference type="OrthoDB" id="2129491at2759"/>
<organism evidence="8">
    <name type="scientific">Eremomyces bilateralis CBS 781.70</name>
    <dbReference type="NCBI Taxonomy" id="1392243"/>
    <lineage>
        <taxon>Eukaryota</taxon>
        <taxon>Fungi</taxon>
        <taxon>Dikarya</taxon>
        <taxon>Ascomycota</taxon>
        <taxon>Pezizomycotina</taxon>
        <taxon>Dothideomycetes</taxon>
        <taxon>Dothideomycetes incertae sedis</taxon>
        <taxon>Eremomycetales</taxon>
        <taxon>Eremomycetaceae</taxon>
        <taxon>Eremomyces</taxon>
    </lineage>
</organism>
<feature type="domain" description="Gfo/Idh/MocA-like oxidoreductase N-terminal" evidence="6">
    <location>
        <begin position="9"/>
        <end position="137"/>
    </location>
</feature>
<evidence type="ECO:0000256" key="5">
    <source>
        <dbReference type="ARBA" id="ARBA00049233"/>
    </source>
</evidence>
<evidence type="ECO:0000256" key="1">
    <source>
        <dbReference type="ARBA" id="ARBA00010928"/>
    </source>
</evidence>
<dbReference type="Proteomes" id="UP000504638">
    <property type="component" value="Unplaced"/>
</dbReference>
<evidence type="ECO:0000256" key="2">
    <source>
        <dbReference type="ARBA" id="ARBA00023002"/>
    </source>
</evidence>
<dbReference type="AlphaFoldDB" id="A0A6G1FZ28"/>
<comment type="catalytic activity">
    <reaction evidence="5">
        <text>D-xylose + NADP(+) = D-xylono-1,5-lactone + NADPH + H(+)</text>
        <dbReference type="Rhea" id="RHEA:22000"/>
        <dbReference type="ChEBI" id="CHEBI:15378"/>
        <dbReference type="ChEBI" id="CHEBI:15867"/>
        <dbReference type="ChEBI" id="CHEBI:53455"/>
        <dbReference type="ChEBI" id="CHEBI:57783"/>
        <dbReference type="ChEBI" id="CHEBI:58349"/>
        <dbReference type="EC" id="1.1.1.179"/>
    </reaction>
</comment>
<dbReference type="GO" id="GO:0047837">
    <property type="term" value="F:D-xylose 1-dehydrogenase (NADP+) activity"/>
    <property type="evidence" value="ECO:0007669"/>
    <property type="project" value="UniProtKB-EC"/>
</dbReference>
<dbReference type="SUPFAM" id="SSF55347">
    <property type="entry name" value="Glyceraldehyde-3-phosphate dehydrogenase-like, C-terminal domain"/>
    <property type="match status" value="1"/>
</dbReference>
<feature type="domain" description="GFO/IDH/MocA-like oxidoreductase" evidence="7">
    <location>
        <begin position="149"/>
        <end position="286"/>
    </location>
</feature>
<evidence type="ECO:0000259" key="6">
    <source>
        <dbReference type="Pfam" id="PF01408"/>
    </source>
</evidence>
<sequence>MTDSKPYTIRWGILATGGIAQKFTKDLVLDPSTRSVSDVSHTVVAAASRSQERAQEFLTSCGCPSTAKAYGDYASLAADPDVDIVYVATPHSHHYQNARLCLEAGKHVLCEKALTVNAAQARKLVEIARERKVFLMEAQWTRYFPLAVELRKMVSEGKIGTVHRVFADLSIGDSGTPEAKWGVENRMVNVDLAGGAMLDLGIYSILWVFQFLYHIQPPQHRLPPNVVSQLTKYPNTGADELTSLIMSFPPLNSHGIATTGLRVSFDPDNKGTAGPAVRIQGTKGEIQVFGPIFRPTRFRVIPLEGFTSVEFADETREIPGQGMFWEADECARCLRDGKLESETLPLEESLVMMDVMDQVRQQNGLVYPEKIETLEYPLPGF</sequence>
<evidence type="ECO:0000313" key="9">
    <source>
        <dbReference type="Proteomes" id="UP000504638"/>
    </source>
</evidence>
<keyword evidence="9" id="KW-1185">Reference proteome</keyword>
<dbReference type="EMBL" id="ML975163">
    <property type="protein sequence ID" value="KAF1811044.1"/>
    <property type="molecule type" value="Genomic_DNA"/>
</dbReference>
<reference evidence="10" key="2">
    <citation type="submission" date="2020-04" db="EMBL/GenBank/DDBJ databases">
        <authorList>
            <consortium name="NCBI Genome Project"/>
        </authorList>
    </citation>
    <scope>NUCLEOTIDE SEQUENCE</scope>
    <source>
        <strain evidence="10">CBS 781.70</strain>
    </source>
</reference>
<dbReference type="Gene3D" id="3.30.360.10">
    <property type="entry name" value="Dihydrodipicolinate Reductase, domain 2"/>
    <property type="match status" value="1"/>
</dbReference>